<keyword evidence="2" id="KW-1185">Reference proteome</keyword>
<comment type="caution">
    <text evidence="1">The sequence shown here is derived from an EMBL/GenBank/DDBJ whole genome shotgun (WGS) entry which is preliminary data.</text>
</comment>
<dbReference type="Gene3D" id="2.20.28.30">
    <property type="entry name" value="RNA polymerase ii, chain L"/>
    <property type="match status" value="1"/>
</dbReference>
<dbReference type="Proteomes" id="UP001175147">
    <property type="component" value="Unassembled WGS sequence"/>
</dbReference>
<organism evidence="1 2">
    <name type="scientific">Brachyspira innocens</name>
    <dbReference type="NCBI Taxonomy" id="13264"/>
    <lineage>
        <taxon>Bacteria</taxon>
        <taxon>Pseudomonadati</taxon>
        <taxon>Spirochaetota</taxon>
        <taxon>Spirochaetia</taxon>
        <taxon>Brachyspirales</taxon>
        <taxon>Brachyspiraceae</taxon>
        <taxon>Brachyspira</taxon>
    </lineage>
</organism>
<gene>
    <name evidence="1" type="ORF">Q5M86_06290</name>
</gene>
<dbReference type="RefSeq" id="WP_013113239.1">
    <property type="nucleotide sequence ID" value="NZ_JAUPBL010000032.1"/>
</dbReference>
<sequence length="57" mass="6364">MLPFNPPFMYRCNSCGKIFSKSKKPILGGTIFSILSMPKCPKCGSKDTKSIDHIIKK</sequence>
<accession>A0ABT8YX01</accession>
<dbReference type="EMBL" id="JAUPBM010000064">
    <property type="protein sequence ID" value="MDO7020379.1"/>
    <property type="molecule type" value="Genomic_DNA"/>
</dbReference>
<reference evidence="1" key="1">
    <citation type="submission" date="2023-07" db="EMBL/GenBank/DDBJ databases">
        <title>Mucosal microbiota of week-old chicken and adult hens.</title>
        <authorList>
            <person name="Volf J."/>
            <person name="Karasova D."/>
            <person name="Crhanova M."/>
            <person name="Faldynova M."/>
            <person name="Prikrylova H."/>
            <person name="Zeman M."/>
            <person name="Babak V."/>
            <person name="Rajova J."/>
            <person name="Rychlik I."/>
        </authorList>
    </citation>
    <scope>NUCLEOTIDE SEQUENCE</scope>
    <source>
        <strain evidence="1">ET902</strain>
    </source>
</reference>
<name>A0ABT8YX01_9SPIR</name>
<proteinExistence type="predicted"/>
<protein>
    <submittedName>
        <fullName evidence="1">Zinc ribbon domain-containing protein</fullName>
    </submittedName>
</protein>
<evidence type="ECO:0000313" key="2">
    <source>
        <dbReference type="Proteomes" id="UP001175147"/>
    </source>
</evidence>
<evidence type="ECO:0000313" key="1">
    <source>
        <dbReference type="EMBL" id="MDO7020379.1"/>
    </source>
</evidence>